<evidence type="ECO:0000259" key="1">
    <source>
        <dbReference type="Pfam" id="PF12697"/>
    </source>
</evidence>
<dbReference type="Pfam" id="PF12697">
    <property type="entry name" value="Abhydrolase_6"/>
    <property type="match status" value="1"/>
</dbReference>
<sequence length="584" mass="63775">MRWKWRRQYASNAKGAQEAADRVFLPIAIGQALAAAETLFIREEFEDDGYLRGTSAQQYPQGTLRHRIGRVLDHPRTPRVLAGVTLAASAGLALARGNRKAQIAAAAVIGTCNRLSEIRTPYGRDGADQMTAVITQYRALTGLIPDQRLSDDLFLRAVNLQAGLSYAVSGISKAFGSSWVQGDALLEVLQTEAYGRGPAAAILRKYPRLCRALTVGTVVWETSFPLIYLLPREQASYALHAVKAFHVGVATAMELPRFVWGFFGSHGAVGYVLDTRGAPRTFEKAVFGIAGGAVLTSALIAREKRRIAEQRRLGPKGAARLRHGDGDVEYRVDRPAEGTPSRGVIVLECGLGQSFESWEWVAESLAEHHTVIRYHRSGYGLTTSRAANGDLLAAVLDEVGAEGRIVVATHSIGSLSAASYLGEGPFAGRVDKLIVVDGTDPVLLDEDRTDRRRLGRFLQAQVYTLVAALTGIYEWAPNAVERQAGYTPDVQYSHVQFVFSPRNIVNSVREYRRIRTEGAVDRLGAVDSVLVVASDEYAEQQAVLAEKLGAKFEVVRGSAHRSIIGYRAHAEQVEGAIRRFMDAY</sequence>
<reference evidence="2" key="2">
    <citation type="submission" date="2010-08" db="EMBL/GenBank/DDBJ databases">
        <authorList>
            <person name="Bibb M.J."/>
            <person name="Claesen J."/>
        </authorList>
    </citation>
    <scope>NUCLEOTIDE SEQUENCE</scope>
    <source>
        <strain evidence="2">OH-4156</strain>
    </source>
</reference>
<dbReference type="InterPro" id="IPR000073">
    <property type="entry name" value="AB_hydrolase_1"/>
</dbReference>
<proteinExistence type="predicted"/>
<accession>E5KIB7</accession>
<name>E5KIB7_9ACTN</name>
<protein>
    <recommendedName>
        <fullName evidence="1">AB hydrolase-1 domain-containing protein</fullName>
    </recommendedName>
</protein>
<dbReference type="SUPFAM" id="SSF53474">
    <property type="entry name" value="alpha/beta-Hydrolases"/>
    <property type="match status" value="1"/>
</dbReference>
<dbReference type="InterPro" id="IPR029058">
    <property type="entry name" value="AB_hydrolase_fold"/>
</dbReference>
<reference evidence="2" key="1">
    <citation type="journal article" date="2010" name="Proc. Natl. Acad. Sci. U.S.A.">
        <title>Genome mining and genetic analysis of cypemycin biosynthesis reveal an unusual class of posttranslationally modified peptides.</title>
        <authorList>
            <person name="Claesen J."/>
            <person name="Bibb M."/>
        </authorList>
    </citation>
    <scope>NUCLEOTIDE SEQUENCE</scope>
    <source>
        <strain evidence="2">OH-4156</strain>
    </source>
</reference>
<dbReference type="AlphaFoldDB" id="E5KIB7"/>
<feature type="domain" description="AB hydrolase-1" evidence="1">
    <location>
        <begin position="350"/>
        <end position="562"/>
    </location>
</feature>
<dbReference type="GO" id="GO:0003824">
    <property type="term" value="F:catalytic activity"/>
    <property type="evidence" value="ECO:0007669"/>
    <property type="project" value="UniProtKB-ARBA"/>
</dbReference>
<dbReference type="Gene3D" id="3.40.50.1820">
    <property type="entry name" value="alpha/beta hydrolase"/>
    <property type="match status" value="1"/>
</dbReference>
<dbReference type="EMBL" id="HQ148718">
    <property type="protein sequence ID" value="ADR72963.1"/>
    <property type="molecule type" value="Genomic_DNA"/>
</dbReference>
<organism evidence="2">
    <name type="scientific">Streptomyces sp. OH-4156</name>
    <dbReference type="NCBI Taxonomy" id="932694"/>
    <lineage>
        <taxon>Bacteria</taxon>
        <taxon>Bacillati</taxon>
        <taxon>Actinomycetota</taxon>
        <taxon>Actinomycetes</taxon>
        <taxon>Kitasatosporales</taxon>
        <taxon>Streptomycetaceae</taxon>
        <taxon>Streptomyces</taxon>
    </lineage>
</organism>
<evidence type="ECO:0000313" key="2">
    <source>
        <dbReference type="EMBL" id="ADR72963.1"/>
    </source>
</evidence>